<keyword evidence="3" id="KW-0217">Developmental protein</keyword>
<dbReference type="GO" id="GO:0005634">
    <property type="term" value="C:nucleus"/>
    <property type="evidence" value="ECO:0007669"/>
    <property type="project" value="UniProtKB-SubCell"/>
</dbReference>
<organism evidence="9 10">
    <name type="scientific">Eschrichtius robustus</name>
    <name type="common">California gray whale</name>
    <name type="synonym">Eschrichtius gibbosus</name>
    <dbReference type="NCBI Taxonomy" id="9764"/>
    <lineage>
        <taxon>Eukaryota</taxon>
        <taxon>Metazoa</taxon>
        <taxon>Chordata</taxon>
        <taxon>Craniata</taxon>
        <taxon>Vertebrata</taxon>
        <taxon>Euteleostomi</taxon>
        <taxon>Mammalia</taxon>
        <taxon>Eutheria</taxon>
        <taxon>Laurasiatheria</taxon>
        <taxon>Artiodactyla</taxon>
        <taxon>Whippomorpha</taxon>
        <taxon>Cetacea</taxon>
        <taxon>Mysticeti</taxon>
        <taxon>Eschrichtiidae</taxon>
        <taxon>Eschrichtius</taxon>
    </lineage>
</organism>
<keyword evidence="4" id="KW-0805">Transcription regulation</keyword>
<evidence type="ECO:0000256" key="4">
    <source>
        <dbReference type="ARBA" id="ARBA00023015"/>
    </source>
</evidence>
<evidence type="ECO:0000256" key="1">
    <source>
        <dbReference type="ARBA" id="ARBA00004123"/>
    </source>
</evidence>
<dbReference type="EMBL" id="JAIQCJ010001005">
    <property type="protein sequence ID" value="KAJ8793391.1"/>
    <property type="molecule type" value="Genomic_DNA"/>
</dbReference>
<accession>A0AB34HKR9</accession>
<dbReference type="PANTHER" id="PTHR16770">
    <property type="entry name" value="PROTEIN RIPPLY-LIKE"/>
    <property type="match status" value="1"/>
</dbReference>
<dbReference type="GO" id="GO:0000122">
    <property type="term" value="P:negative regulation of transcription by RNA polymerase II"/>
    <property type="evidence" value="ECO:0007669"/>
    <property type="project" value="TreeGrafter"/>
</dbReference>
<dbReference type="PANTHER" id="PTHR16770:SF4">
    <property type="entry name" value="PROTEIN RIPPLY3"/>
    <property type="match status" value="1"/>
</dbReference>
<evidence type="ECO:0000313" key="10">
    <source>
        <dbReference type="Proteomes" id="UP001159641"/>
    </source>
</evidence>
<dbReference type="InterPro" id="IPR028127">
    <property type="entry name" value="Ripply_fam"/>
</dbReference>
<feature type="compositionally biased region" description="Acidic residues" evidence="8">
    <location>
        <begin position="23"/>
        <end position="35"/>
    </location>
</feature>
<evidence type="ECO:0000256" key="8">
    <source>
        <dbReference type="SAM" id="MobiDB-lite"/>
    </source>
</evidence>
<keyword evidence="10" id="KW-1185">Reference proteome</keyword>
<gene>
    <name evidence="9" type="ORF">J1605_003727</name>
</gene>
<sequence>MQSSCEKVLASFPVQATIHFCSDESDSDEEQEEETLQCQKAGGGPGGKGRDRLTNPGDNGNPETMAASVVRVCSPALTLRGWCVTLIQISLSLLHQTHLTCALGDSPWGQPCQDTLRFHWVYKSLTVSGQHPTLGKDSAFTRPSPGDFWSLIYTFEKGF</sequence>
<evidence type="ECO:0000256" key="5">
    <source>
        <dbReference type="ARBA" id="ARBA00023163"/>
    </source>
</evidence>
<comment type="subcellular location">
    <subcellularLocation>
        <location evidence="1">Nucleus</location>
    </subcellularLocation>
</comment>
<dbReference type="Proteomes" id="UP001159641">
    <property type="component" value="Unassembled WGS sequence"/>
</dbReference>
<evidence type="ECO:0000313" key="9">
    <source>
        <dbReference type="EMBL" id="KAJ8793391.1"/>
    </source>
</evidence>
<keyword evidence="6" id="KW-0539">Nucleus</keyword>
<keyword evidence="5" id="KW-0804">Transcription</keyword>
<feature type="region of interest" description="Disordered" evidence="8">
    <location>
        <begin position="23"/>
        <end position="62"/>
    </location>
</feature>
<comment type="similarity">
    <text evidence="2">Belongs to the ripply family.</text>
</comment>
<dbReference type="Pfam" id="PF14998">
    <property type="entry name" value="Ripply"/>
    <property type="match status" value="1"/>
</dbReference>
<dbReference type="AlphaFoldDB" id="A0AB34HKR9"/>
<name>A0AB34HKR9_ESCRO</name>
<evidence type="ECO:0000256" key="7">
    <source>
        <dbReference type="ARBA" id="ARBA00040827"/>
    </source>
</evidence>
<evidence type="ECO:0000256" key="3">
    <source>
        <dbReference type="ARBA" id="ARBA00022473"/>
    </source>
</evidence>
<evidence type="ECO:0000256" key="2">
    <source>
        <dbReference type="ARBA" id="ARBA00006944"/>
    </source>
</evidence>
<protein>
    <recommendedName>
        <fullName evidence="7">Protein ripply3</fullName>
    </recommendedName>
</protein>
<comment type="caution">
    <text evidence="9">The sequence shown here is derived from an EMBL/GenBank/DDBJ whole genome shotgun (WGS) entry which is preliminary data.</text>
</comment>
<proteinExistence type="inferred from homology"/>
<dbReference type="GO" id="GO:0009880">
    <property type="term" value="P:embryonic pattern specification"/>
    <property type="evidence" value="ECO:0007669"/>
    <property type="project" value="TreeGrafter"/>
</dbReference>
<reference evidence="9 10" key="1">
    <citation type="submission" date="2022-11" db="EMBL/GenBank/DDBJ databases">
        <title>Whole genome sequence of Eschrichtius robustus ER-17-0199.</title>
        <authorList>
            <person name="Bruniche-Olsen A."/>
            <person name="Black A.N."/>
            <person name="Fields C.J."/>
            <person name="Walden K."/>
            <person name="Dewoody J.A."/>
        </authorList>
    </citation>
    <scope>NUCLEOTIDE SEQUENCE [LARGE SCALE GENOMIC DNA]</scope>
    <source>
        <strain evidence="9">ER-17-0199</strain>
        <tissue evidence="9">Blubber</tissue>
    </source>
</reference>
<evidence type="ECO:0000256" key="6">
    <source>
        <dbReference type="ARBA" id="ARBA00023242"/>
    </source>
</evidence>